<evidence type="ECO:0000313" key="3">
    <source>
        <dbReference type="Proteomes" id="UP000700334"/>
    </source>
</evidence>
<feature type="region of interest" description="Disordered" evidence="1">
    <location>
        <begin position="420"/>
        <end position="509"/>
    </location>
</feature>
<feature type="compositionally biased region" description="Basic and acidic residues" evidence="1">
    <location>
        <begin position="464"/>
        <end position="481"/>
    </location>
</feature>
<keyword evidence="3" id="KW-1185">Reference proteome</keyword>
<comment type="caution">
    <text evidence="2">The sequence shown here is derived from an EMBL/GenBank/DDBJ whole genome shotgun (WGS) entry which is preliminary data.</text>
</comment>
<evidence type="ECO:0000256" key="1">
    <source>
        <dbReference type="SAM" id="MobiDB-lite"/>
    </source>
</evidence>
<feature type="compositionally biased region" description="Low complexity" evidence="1">
    <location>
        <begin position="420"/>
        <end position="429"/>
    </location>
</feature>
<feature type="region of interest" description="Disordered" evidence="1">
    <location>
        <begin position="371"/>
        <end position="390"/>
    </location>
</feature>
<dbReference type="EMBL" id="JAGFMF010011739">
    <property type="protein sequence ID" value="KAG8514597.1"/>
    <property type="molecule type" value="Genomic_DNA"/>
</dbReference>
<evidence type="ECO:0000313" key="2">
    <source>
        <dbReference type="EMBL" id="KAG8514597.1"/>
    </source>
</evidence>
<dbReference type="AlphaFoldDB" id="A0A8J6DM68"/>
<organism evidence="2 3">
    <name type="scientific">Galemys pyrenaicus</name>
    <name type="common">Iberian desman</name>
    <name type="synonym">Pyrenean desman</name>
    <dbReference type="NCBI Taxonomy" id="202257"/>
    <lineage>
        <taxon>Eukaryota</taxon>
        <taxon>Metazoa</taxon>
        <taxon>Chordata</taxon>
        <taxon>Craniata</taxon>
        <taxon>Vertebrata</taxon>
        <taxon>Euteleostomi</taxon>
        <taxon>Mammalia</taxon>
        <taxon>Eutheria</taxon>
        <taxon>Laurasiatheria</taxon>
        <taxon>Eulipotyphla</taxon>
        <taxon>Talpidae</taxon>
        <taxon>Galemys</taxon>
    </lineage>
</organism>
<protein>
    <submittedName>
        <fullName evidence="2">Uncharacterized protein</fullName>
    </submittedName>
</protein>
<proteinExistence type="predicted"/>
<reference evidence="2" key="1">
    <citation type="journal article" date="2021" name="Evol. Appl.">
        <title>The genome of the Pyrenean desman and the effects of bottlenecks and inbreeding on the genomic landscape of an endangered species.</title>
        <authorList>
            <person name="Escoda L."/>
            <person name="Castresana J."/>
        </authorList>
    </citation>
    <scope>NUCLEOTIDE SEQUENCE</scope>
    <source>
        <strain evidence="2">IBE-C5619</strain>
    </source>
</reference>
<gene>
    <name evidence="2" type="ORF">J0S82_006336</name>
</gene>
<feature type="compositionally biased region" description="Basic and acidic residues" evidence="1">
    <location>
        <begin position="371"/>
        <end position="383"/>
    </location>
</feature>
<accession>A0A8J6DM68</accession>
<dbReference type="Proteomes" id="UP000700334">
    <property type="component" value="Unassembled WGS sequence"/>
</dbReference>
<feature type="compositionally biased region" description="Polar residues" evidence="1">
    <location>
        <begin position="454"/>
        <end position="463"/>
    </location>
</feature>
<feature type="non-terminal residue" evidence="2">
    <location>
        <position position="1"/>
    </location>
</feature>
<sequence>SKDYFPRSRLRFLTRNWTPCLWQENSGAWLEEAIRVPLLQLGETVFPRSTPALVEDGLGQSKIWAPNPNWHLPGVRGVCEPTGPKGVRLLPLPDLLRPLCGANTVGLTVSMVGPDVAGENKPEASTALAKHRCGKTRSELPHRHALITPLLGKRGVSAWRPDSGRLAIINIPENVISLKMHCYSEGPQGHPADKKGSGYSVQSIVTYRPRSRVLLWLPLQDEENGSLIEIQNFFSEKYIHRVWMMPNTAYLEKHPFVADSSRERSPSLRQLGGCTCLGSCHCYHLERALKAPGLVLFISCCCLCVVLPRVWYCHPDLQTRCGITATAPPISASSCHHESVPASCHTLRAFIGGTAPSWMRGLLDTIQGEVRREKSVKSSKEADFTQGHSFTRENCEEPLGVCADAAGERALGEGAPLRPAAEGRAAGAPICGADRRPPSASRDRARAHGAANAPQVSPPTTATDTRKDTEPSPRQHPDSRAPETLNASEATPFPEPEAMQLALSGGPGS</sequence>
<name>A0A8J6DM68_GALPY</name>
<feature type="compositionally biased region" description="Basic and acidic residues" evidence="1">
    <location>
        <begin position="433"/>
        <end position="446"/>
    </location>
</feature>